<dbReference type="RefSeq" id="XP_027620919.1">
    <property type="nucleotide sequence ID" value="XM_027765118.1"/>
</dbReference>
<dbReference type="GO" id="GO:0016020">
    <property type="term" value="C:membrane"/>
    <property type="evidence" value="ECO:0007669"/>
    <property type="project" value="InterPro"/>
</dbReference>
<dbReference type="EMBL" id="BFAD01000018">
    <property type="protein sequence ID" value="GBE90006.1"/>
    <property type="molecule type" value="Genomic_DNA"/>
</dbReference>
<dbReference type="GO" id="GO:0005525">
    <property type="term" value="F:GTP binding"/>
    <property type="evidence" value="ECO:0007669"/>
    <property type="project" value="UniProtKB-KW"/>
</dbReference>
<evidence type="ECO:0000313" key="8">
    <source>
        <dbReference type="Proteomes" id="UP000287166"/>
    </source>
</evidence>
<dbReference type="PANTHER" id="PTHR32341">
    <property type="entry name" value="INTERFERON-INDUCIBLE GTPASE"/>
    <property type="match status" value="1"/>
</dbReference>
<dbReference type="InterPro" id="IPR007743">
    <property type="entry name" value="Immunity-related_GTPase-like"/>
</dbReference>
<dbReference type="AlphaFoldDB" id="A0A401H6D3"/>
<gene>
    <name evidence="7" type="ORF">SCP_1800280</name>
</gene>
<feature type="compositionally biased region" description="Polar residues" evidence="5">
    <location>
        <begin position="517"/>
        <end position="537"/>
    </location>
</feature>
<name>A0A401H6D3_9APHY</name>
<feature type="region of interest" description="Disordered" evidence="5">
    <location>
        <begin position="378"/>
        <end position="410"/>
    </location>
</feature>
<evidence type="ECO:0000259" key="6">
    <source>
        <dbReference type="PROSITE" id="PS51716"/>
    </source>
</evidence>
<comment type="similarity">
    <text evidence="1">Belongs to the TRAFAC class dynamin-like GTPase superfamily. IRG family.</text>
</comment>
<feature type="domain" description="IRG-type G" evidence="6">
    <location>
        <begin position="574"/>
        <end position="785"/>
    </location>
</feature>
<evidence type="ECO:0000256" key="5">
    <source>
        <dbReference type="SAM" id="MobiDB-lite"/>
    </source>
</evidence>
<dbReference type="STRING" id="139825.A0A401H6D3"/>
<keyword evidence="3" id="KW-0378">Hydrolase</keyword>
<dbReference type="Proteomes" id="UP000287166">
    <property type="component" value="Unassembled WGS sequence"/>
</dbReference>
<feature type="region of interest" description="Disordered" evidence="5">
    <location>
        <begin position="515"/>
        <end position="542"/>
    </location>
</feature>
<feature type="region of interest" description="Disordered" evidence="5">
    <location>
        <begin position="1"/>
        <end position="129"/>
    </location>
</feature>
<evidence type="ECO:0000256" key="3">
    <source>
        <dbReference type="ARBA" id="ARBA00022801"/>
    </source>
</evidence>
<evidence type="ECO:0000256" key="4">
    <source>
        <dbReference type="ARBA" id="ARBA00023134"/>
    </source>
</evidence>
<dbReference type="GeneID" id="38786923"/>
<feature type="compositionally biased region" description="Basic and acidic residues" evidence="5">
    <location>
        <begin position="48"/>
        <end position="111"/>
    </location>
</feature>
<dbReference type="InterPro" id="IPR030385">
    <property type="entry name" value="G_IRG_dom"/>
</dbReference>
<dbReference type="Gene3D" id="3.40.50.300">
    <property type="entry name" value="P-loop containing nucleotide triphosphate hydrolases"/>
    <property type="match status" value="2"/>
</dbReference>
<keyword evidence="2" id="KW-0547">Nucleotide-binding</keyword>
<sequence>MGASQSTGGNSPDEAGTAGVSVSWWRRSKPAKPNPVMEDLRAQALLLKKAEAKKRAEEKERKADDTRKANEDRRKAEEDRRLADAERRQAEEDRRAADEERRYADKERRMADSTARQAQYQRRIADEDAMKHQAAREAVERQWRAGIQPVVWPTVEDIESAKRRVQYEEGVFHLAIAGVAGSGKSSLINAFRGISNNGKDPDAAPTGFIETTSAIGRYPDHRHPFIWYDIPGAGTLKIPAWQYFHAQGLYVFDCIIVLFDNRFTDADVALLENCSRMKIPSYIVGSKSEVKIDAIIRDMQDSDDEDDEDAWDMDHVARGKYYQEAREKYIRETSQCMGGSQSKKSPASWWDAPVAKPNPVLVMLGFMTELIIEVKKAHEENKAEEARKSEDASKAEEARQTEEERVAAVKRREEEDEMRLEERARIVAERMVKELKVKWDAEQEILLAAAARRWENEEKRMLESVGRMRADEERRLEEKGKRMAEMLADVEKKTAEGMRTVSALDGQTLAEEDVVQDQAQHRASGNQSPTDGVTDSQAAREEAEKMWRAGIQAIVWPTREEIEAAKKIVQYEADLFHIAIAGVAGSGKSSLINAFRGISNACKKGMRRSKVEVAPTGIVETTSVIGRYVDPDPNKPFVWYDIPGAGTLKIPGWQYFNAQGLYVYDCIIVLFDNRFTETDIALLQNCARFQIPSFIVSSKSENKISAIMNDMQHSNSDSDDDDDEWDTVQVSRDRIYQVAREKYIKETKHSVLRNLADAGLPEQRVYLVEKDILRQVVKESSKQKDGGMLQNIPLIGSKAPKGGWWKDSRLEQNIIDERRLLDDMLQTGYERRMI</sequence>
<feature type="domain" description="IRG-type G" evidence="6">
    <location>
        <begin position="170"/>
        <end position="368"/>
    </location>
</feature>
<dbReference type="InterPro" id="IPR051515">
    <property type="entry name" value="IRG"/>
</dbReference>
<feature type="compositionally biased region" description="Polar residues" evidence="5">
    <location>
        <begin position="1"/>
        <end position="10"/>
    </location>
</feature>
<dbReference type="PROSITE" id="PS51716">
    <property type="entry name" value="G_IRG"/>
    <property type="match status" value="2"/>
</dbReference>
<reference evidence="7 8" key="1">
    <citation type="journal article" date="2018" name="Sci. Rep.">
        <title>Genome sequence of the cauliflower mushroom Sparassis crispa (Hanabiratake) and its association with beneficial usage.</title>
        <authorList>
            <person name="Kiyama R."/>
            <person name="Furutani Y."/>
            <person name="Kawaguchi K."/>
            <person name="Nakanishi T."/>
        </authorList>
    </citation>
    <scope>NUCLEOTIDE SEQUENCE [LARGE SCALE GENOMIC DNA]</scope>
</reference>
<evidence type="ECO:0000256" key="2">
    <source>
        <dbReference type="ARBA" id="ARBA00022741"/>
    </source>
</evidence>
<dbReference type="SUPFAM" id="SSF52540">
    <property type="entry name" value="P-loop containing nucleoside triphosphate hydrolases"/>
    <property type="match status" value="2"/>
</dbReference>
<dbReference type="GO" id="GO:0016787">
    <property type="term" value="F:hydrolase activity"/>
    <property type="evidence" value="ECO:0007669"/>
    <property type="project" value="UniProtKB-KW"/>
</dbReference>
<organism evidence="7 8">
    <name type="scientific">Sparassis crispa</name>
    <dbReference type="NCBI Taxonomy" id="139825"/>
    <lineage>
        <taxon>Eukaryota</taxon>
        <taxon>Fungi</taxon>
        <taxon>Dikarya</taxon>
        <taxon>Basidiomycota</taxon>
        <taxon>Agaricomycotina</taxon>
        <taxon>Agaricomycetes</taxon>
        <taxon>Polyporales</taxon>
        <taxon>Sparassidaceae</taxon>
        <taxon>Sparassis</taxon>
    </lineage>
</organism>
<proteinExistence type="inferred from homology"/>
<dbReference type="OrthoDB" id="422720at2759"/>
<dbReference type="InParanoid" id="A0A401H6D3"/>
<evidence type="ECO:0000256" key="1">
    <source>
        <dbReference type="ARBA" id="ARBA00005429"/>
    </source>
</evidence>
<keyword evidence="8" id="KW-1185">Reference proteome</keyword>
<dbReference type="Pfam" id="PF05049">
    <property type="entry name" value="IIGP"/>
    <property type="match status" value="2"/>
</dbReference>
<keyword evidence="4" id="KW-0342">GTP-binding</keyword>
<dbReference type="PANTHER" id="PTHR32341:SF10">
    <property type="entry name" value="INTERFERON-INDUCIBLE GTPASE 5"/>
    <property type="match status" value="1"/>
</dbReference>
<dbReference type="InterPro" id="IPR027417">
    <property type="entry name" value="P-loop_NTPase"/>
</dbReference>
<accession>A0A401H6D3</accession>
<protein>
    <recommendedName>
        <fullName evidence="6">IRG-type G domain-containing protein</fullName>
    </recommendedName>
</protein>
<comment type="caution">
    <text evidence="7">The sequence shown here is derived from an EMBL/GenBank/DDBJ whole genome shotgun (WGS) entry which is preliminary data.</text>
</comment>
<evidence type="ECO:0000313" key="7">
    <source>
        <dbReference type="EMBL" id="GBE90006.1"/>
    </source>
</evidence>